<accession>A0A9D1JY45</accession>
<feature type="active site" description="Proton acceptor" evidence="4">
    <location>
        <position position="56"/>
    </location>
</feature>
<dbReference type="GO" id="GO:0030313">
    <property type="term" value="C:cell envelope"/>
    <property type="evidence" value="ECO:0007669"/>
    <property type="project" value="UniProtKB-SubCell"/>
</dbReference>
<keyword evidence="6" id="KW-0448">Lipopolysaccharide biosynthesis</keyword>
<comment type="pathway">
    <text evidence="6">Bacterial outer membrane biogenesis; LPS core biosynthesis.</text>
</comment>
<feature type="domain" description="3-deoxy-D-manno-octulosonic-acid transferase N-terminal" evidence="8">
    <location>
        <begin position="32"/>
        <end position="205"/>
    </location>
</feature>
<evidence type="ECO:0000256" key="6">
    <source>
        <dbReference type="RuleBase" id="RU365103"/>
    </source>
</evidence>
<dbReference type="PANTHER" id="PTHR42755:SF1">
    <property type="entry name" value="3-DEOXY-D-MANNO-OCTULOSONIC ACID TRANSFERASE, MITOCHONDRIAL-RELATED"/>
    <property type="match status" value="1"/>
</dbReference>
<feature type="site" description="Transition state stabilizer" evidence="5">
    <location>
        <position position="124"/>
    </location>
</feature>
<dbReference type="EC" id="2.4.99.12" evidence="6"/>
<feature type="transmembrane region" description="Helical" evidence="6">
    <location>
        <begin position="6"/>
        <end position="24"/>
    </location>
</feature>
<feature type="domain" description="Glycosyl transferase family 1" evidence="7">
    <location>
        <begin position="298"/>
        <end position="389"/>
    </location>
</feature>
<dbReference type="SUPFAM" id="SSF53756">
    <property type="entry name" value="UDP-Glycosyltransferase/glycogen phosphorylase"/>
    <property type="match status" value="1"/>
</dbReference>
<evidence type="ECO:0000256" key="4">
    <source>
        <dbReference type="PIRSR" id="PIRSR639901-1"/>
    </source>
</evidence>
<keyword evidence="6" id="KW-0472">Membrane</keyword>
<protein>
    <recommendedName>
        <fullName evidence="6">3-deoxy-D-manno-octulosonic acid transferase</fullName>
        <shortName evidence="6">Kdo transferase</shortName>
        <ecNumber evidence="6">2.4.99.12</ecNumber>
    </recommendedName>
    <alternativeName>
        <fullName evidence="6">Lipid IV(A) 3-deoxy-D-manno-octulosonic acid transferase</fullName>
    </alternativeName>
</protein>
<evidence type="ECO:0000256" key="1">
    <source>
        <dbReference type="ARBA" id="ARBA00004196"/>
    </source>
</evidence>
<dbReference type="InterPro" id="IPR001296">
    <property type="entry name" value="Glyco_trans_1"/>
</dbReference>
<keyword evidence="2" id="KW-0997">Cell inner membrane</keyword>
<name>A0A9D1JY45_9BACT</name>
<reference evidence="9" key="2">
    <citation type="journal article" date="2021" name="PeerJ">
        <title>Extensive microbial diversity within the chicken gut microbiome revealed by metagenomics and culture.</title>
        <authorList>
            <person name="Gilroy R."/>
            <person name="Ravi A."/>
            <person name="Getino M."/>
            <person name="Pursley I."/>
            <person name="Horton D.L."/>
            <person name="Alikhan N.F."/>
            <person name="Baker D."/>
            <person name="Gharbi K."/>
            <person name="Hall N."/>
            <person name="Watson M."/>
            <person name="Adriaenssens E.M."/>
            <person name="Foster-Nyarko E."/>
            <person name="Jarju S."/>
            <person name="Secka A."/>
            <person name="Antonio M."/>
            <person name="Oren A."/>
            <person name="Chaudhuri R.R."/>
            <person name="La Ragione R."/>
            <person name="Hildebrand F."/>
            <person name="Pallen M.J."/>
        </authorList>
    </citation>
    <scope>NUCLEOTIDE SEQUENCE</scope>
    <source>
        <strain evidence="9">CHK152-2871</strain>
    </source>
</reference>
<dbReference type="Pfam" id="PF04413">
    <property type="entry name" value="Glycos_transf_N"/>
    <property type="match status" value="1"/>
</dbReference>
<keyword evidence="6" id="KW-1133">Transmembrane helix</keyword>
<feature type="site" description="Transition state stabilizer" evidence="5">
    <location>
        <position position="202"/>
    </location>
</feature>
<dbReference type="PANTHER" id="PTHR42755">
    <property type="entry name" value="3-DEOXY-MANNO-OCTULOSONATE CYTIDYLYLTRANSFERASE"/>
    <property type="match status" value="1"/>
</dbReference>
<dbReference type="AlphaFoldDB" id="A0A9D1JY45"/>
<organism evidence="9 10">
    <name type="scientific">Candidatus Galligastranaerophilus intestinavium</name>
    <dbReference type="NCBI Taxonomy" id="2840836"/>
    <lineage>
        <taxon>Bacteria</taxon>
        <taxon>Candidatus Galligastranaerophilus</taxon>
    </lineage>
</organism>
<gene>
    <name evidence="9" type="ORF">IAA86_06770</name>
</gene>
<dbReference type="GO" id="GO:0009245">
    <property type="term" value="P:lipid A biosynthetic process"/>
    <property type="evidence" value="ECO:0007669"/>
    <property type="project" value="TreeGrafter"/>
</dbReference>
<comment type="function">
    <text evidence="6">Involved in lipopolysaccharide (LPS) biosynthesis. Catalyzes the transfer of 3-deoxy-D-manno-octulosonate (Kdo) residue(s) from CMP-Kdo to lipid IV(A), the tetraacyldisaccharide-1,4'-bisphosphate precursor of lipid A.</text>
</comment>
<keyword evidence="6" id="KW-1003">Cell membrane</keyword>
<dbReference type="EMBL" id="DVJQ01000056">
    <property type="protein sequence ID" value="HIS74706.1"/>
    <property type="molecule type" value="Genomic_DNA"/>
</dbReference>
<proteinExistence type="inferred from homology"/>
<dbReference type="Proteomes" id="UP000886865">
    <property type="component" value="Unassembled WGS sequence"/>
</dbReference>
<dbReference type="InterPro" id="IPR007507">
    <property type="entry name" value="Glycos_transf_N"/>
</dbReference>
<evidence type="ECO:0000313" key="9">
    <source>
        <dbReference type="EMBL" id="HIS74706.1"/>
    </source>
</evidence>
<dbReference type="InterPro" id="IPR039901">
    <property type="entry name" value="Kdotransferase"/>
</dbReference>
<evidence type="ECO:0000256" key="5">
    <source>
        <dbReference type="PIRSR" id="PIRSR639901-2"/>
    </source>
</evidence>
<comment type="subcellular location">
    <subcellularLocation>
        <location evidence="1">Cell envelope</location>
    </subcellularLocation>
    <subcellularLocation>
        <location evidence="6">Cell membrane</location>
    </subcellularLocation>
</comment>
<dbReference type="InterPro" id="IPR038107">
    <property type="entry name" value="Glycos_transf_N_sf"/>
</dbReference>
<comment type="caution">
    <text evidence="9">The sequence shown here is derived from an EMBL/GenBank/DDBJ whole genome shotgun (WGS) entry which is preliminary data.</text>
</comment>
<dbReference type="Gene3D" id="3.40.50.11720">
    <property type="entry name" value="3-Deoxy-D-manno-octulosonic-acid transferase, N-terminal domain"/>
    <property type="match status" value="1"/>
</dbReference>
<comment type="similarity">
    <text evidence="6">Belongs to the glycosyltransferase group 1 family.</text>
</comment>
<dbReference type="Gene3D" id="3.40.50.2000">
    <property type="entry name" value="Glycogen Phosphorylase B"/>
    <property type="match status" value="1"/>
</dbReference>
<dbReference type="GO" id="GO:0005886">
    <property type="term" value="C:plasma membrane"/>
    <property type="evidence" value="ECO:0007669"/>
    <property type="project" value="UniProtKB-SubCell"/>
</dbReference>
<evidence type="ECO:0000259" key="7">
    <source>
        <dbReference type="Pfam" id="PF00534"/>
    </source>
</evidence>
<keyword evidence="6" id="KW-0812">Transmembrane</keyword>
<dbReference type="Pfam" id="PF00534">
    <property type="entry name" value="Glycos_transf_1"/>
    <property type="match status" value="1"/>
</dbReference>
<sequence length="419" mass="47743">MLKLYNFLYNLLAVPLINILGLFSQKIEAGKKEKFGNYGFKFLNRTIWIHAVSVGEVMLAQTLINNMHFKNDIVLTTSTPQGQELAKNKLSDKCKVITYFPYDTTKAIKNAVKAINPEMVIIVETEIWPNFAHIMKELAIPLFIINGRISERTFKSYKRLSFFFKNVLKNYSAILAQTNEDAKRFVEIGAAENKVVVSGNIKFDIEKPDNYIKHKYRLLFKALNEKVMIFASTHPDENKLLIETYVKLKDDFEDLKLIIAPRHLENVESVENILNSKSILSGKKSADASFDKCDAIILDTTGELSNIYSICDVCVICGSFDKTGGHNPLEATIWGKPVISGPNIKNFRYIYKNLTEQGCAIIVKSTEELKDKVAEFLSDEKYIERISTNCTNAIEKNSGATDFTINYIEKFNREQYENN</sequence>
<evidence type="ECO:0000313" key="10">
    <source>
        <dbReference type="Proteomes" id="UP000886865"/>
    </source>
</evidence>
<evidence type="ECO:0000259" key="8">
    <source>
        <dbReference type="Pfam" id="PF04413"/>
    </source>
</evidence>
<comment type="catalytic activity">
    <reaction evidence="6">
        <text>lipid IVA (E. coli) + CMP-3-deoxy-beta-D-manno-octulosonate = alpha-Kdo-(2-&gt;6)-lipid IVA (E. coli) + CMP + H(+)</text>
        <dbReference type="Rhea" id="RHEA:28066"/>
        <dbReference type="ChEBI" id="CHEBI:15378"/>
        <dbReference type="ChEBI" id="CHEBI:58603"/>
        <dbReference type="ChEBI" id="CHEBI:60364"/>
        <dbReference type="ChEBI" id="CHEBI:60377"/>
        <dbReference type="ChEBI" id="CHEBI:85987"/>
        <dbReference type="EC" id="2.4.99.12"/>
    </reaction>
</comment>
<evidence type="ECO:0000256" key="2">
    <source>
        <dbReference type="ARBA" id="ARBA00022519"/>
    </source>
</evidence>
<dbReference type="GO" id="GO:0009244">
    <property type="term" value="P:lipopolysaccharide core region biosynthetic process"/>
    <property type="evidence" value="ECO:0007669"/>
    <property type="project" value="UniProtKB-UniRule"/>
</dbReference>
<dbReference type="GO" id="GO:0043842">
    <property type="term" value="F:Kdo transferase activity"/>
    <property type="evidence" value="ECO:0007669"/>
    <property type="project" value="UniProtKB-EC"/>
</dbReference>
<evidence type="ECO:0000256" key="3">
    <source>
        <dbReference type="ARBA" id="ARBA00022679"/>
    </source>
</evidence>
<keyword evidence="3 6" id="KW-0808">Transferase</keyword>
<reference evidence="9" key="1">
    <citation type="submission" date="2020-10" db="EMBL/GenBank/DDBJ databases">
        <authorList>
            <person name="Gilroy R."/>
        </authorList>
    </citation>
    <scope>NUCLEOTIDE SEQUENCE</scope>
    <source>
        <strain evidence="9">CHK152-2871</strain>
    </source>
</reference>